<evidence type="ECO:0000313" key="2">
    <source>
        <dbReference type="Proteomes" id="UP000466966"/>
    </source>
</evidence>
<proteinExistence type="predicted"/>
<gene>
    <name evidence="1" type="ORF">GRI99_15600</name>
</gene>
<keyword evidence="2" id="KW-1185">Reference proteome</keyword>
<dbReference type="AlphaFoldDB" id="A0A844Z2Y8"/>
<dbReference type="Proteomes" id="UP000466966">
    <property type="component" value="Unassembled WGS sequence"/>
</dbReference>
<dbReference type="EMBL" id="WTYV01000007">
    <property type="protein sequence ID" value="MXO73054.1"/>
    <property type="molecule type" value="Genomic_DNA"/>
</dbReference>
<protein>
    <submittedName>
        <fullName evidence="1">Uncharacterized protein</fullName>
    </submittedName>
</protein>
<dbReference type="RefSeq" id="WP_160772985.1">
    <property type="nucleotide sequence ID" value="NZ_WTYV01000007.1"/>
</dbReference>
<reference evidence="1 2" key="1">
    <citation type="submission" date="2019-12" db="EMBL/GenBank/DDBJ databases">
        <title>Genomic-based taxomic classification of the family Erythrobacteraceae.</title>
        <authorList>
            <person name="Xu L."/>
        </authorList>
    </citation>
    <scope>NUCLEOTIDE SEQUENCE [LARGE SCALE GENOMIC DNA]</scope>
    <source>
        <strain evidence="1 2">M0322</strain>
    </source>
</reference>
<organism evidence="1 2">
    <name type="scientific">Alteraurantiacibacter buctensis</name>
    <dbReference type="NCBI Taxonomy" id="1503981"/>
    <lineage>
        <taxon>Bacteria</taxon>
        <taxon>Pseudomonadati</taxon>
        <taxon>Pseudomonadota</taxon>
        <taxon>Alphaproteobacteria</taxon>
        <taxon>Sphingomonadales</taxon>
        <taxon>Erythrobacteraceae</taxon>
        <taxon>Alteraurantiacibacter</taxon>
    </lineage>
</organism>
<sequence length="69" mass="7416">MERQARDDMVRLLVLEAGRFLEDLSPDLAQILPADEDVRRVRLGAMAEASAAATALLQAAIAICGLHEG</sequence>
<evidence type="ECO:0000313" key="1">
    <source>
        <dbReference type="EMBL" id="MXO73054.1"/>
    </source>
</evidence>
<name>A0A844Z2Y8_9SPHN</name>
<accession>A0A844Z2Y8</accession>
<comment type="caution">
    <text evidence="1">The sequence shown here is derived from an EMBL/GenBank/DDBJ whole genome shotgun (WGS) entry which is preliminary data.</text>
</comment>